<organism evidence="3 4">
    <name type="scientific">Helicoverpa armigera</name>
    <name type="common">Cotton bollworm</name>
    <name type="synonym">Heliothis armigera</name>
    <dbReference type="NCBI Taxonomy" id="29058"/>
    <lineage>
        <taxon>Eukaryota</taxon>
        <taxon>Metazoa</taxon>
        <taxon>Ecdysozoa</taxon>
        <taxon>Arthropoda</taxon>
        <taxon>Hexapoda</taxon>
        <taxon>Insecta</taxon>
        <taxon>Pterygota</taxon>
        <taxon>Neoptera</taxon>
        <taxon>Endopterygota</taxon>
        <taxon>Lepidoptera</taxon>
        <taxon>Glossata</taxon>
        <taxon>Ditrysia</taxon>
        <taxon>Noctuoidea</taxon>
        <taxon>Noctuidae</taxon>
        <taxon>Heliothinae</taxon>
        <taxon>Helicoverpa</taxon>
    </lineage>
</organism>
<evidence type="ECO:0000256" key="1">
    <source>
        <dbReference type="SAM" id="MobiDB-lite"/>
    </source>
</evidence>
<dbReference type="AlphaFoldDB" id="A0A2W1BR91"/>
<accession>A0A2W1BR91</accession>
<proteinExistence type="predicted"/>
<name>A0A2W1BR91_HELAM</name>
<dbReference type="OrthoDB" id="6629625at2759"/>
<evidence type="ECO:0000259" key="2">
    <source>
        <dbReference type="PROSITE" id="PS51029"/>
    </source>
</evidence>
<evidence type="ECO:0000313" key="4">
    <source>
        <dbReference type="Proteomes" id="UP000249218"/>
    </source>
</evidence>
<feature type="domain" description="MADF" evidence="2">
    <location>
        <begin position="65"/>
        <end position="158"/>
    </location>
</feature>
<dbReference type="PANTHER" id="PTHR21505:SF8">
    <property type="entry name" value="DPT-YFP REPRESSOR BY OVEREXPRESSION, ISOFORM D-RELATED"/>
    <property type="match status" value="1"/>
</dbReference>
<dbReference type="Pfam" id="PF10545">
    <property type="entry name" value="MADF_DNA_bdg"/>
    <property type="match status" value="1"/>
</dbReference>
<protein>
    <recommendedName>
        <fullName evidence="2">MADF domain-containing protein</fullName>
    </recommendedName>
</protein>
<dbReference type="EMBL" id="KZ149926">
    <property type="protein sequence ID" value="PZC77558.1"/>
    <property type="molecule type" value="Genomic_DNA"/>
</dbReference>
<evidence type="ECO:0000313" key="3">
    <source>
        <dbReference type="EMBL" id="PZC77558.1"/>
    </source>
</evidence>
<reference evidence="3 4" key="1">
    <citation type="journal article" date="2017" name="BMC Biol.">
        <title>Genomic innovations, transcriptional plasticity and gene loss underlying the evolution and divergence of two highly polyphagous and invasive Helicoverpa pest species.</title>
        <authorList>
            <person name="Pearce S.L."/>
            <person name="Clarke D.F."/>
            <person name="East P.D."/>
            <person name="Elfekih S."/>
            <person name="Gordon K.H."/>
            <person name="Jermiin L.S."/>
            <person name="McGaughran A."/>
            <person name="Oakeshott J.G."/>
            <person name="Papanikolaou A."/>
            <person name="Perera O.P."/>
            <person name="Rane R.V."/>
            <person name="Richards S."/>
            <person name="Tay W.T."/>
            <person name="Walsh T.K."/>
            <person name="Anderson A."/>
            <person name="Anderson C.J."/>
            <person name="Asgari S."/>
            <person name="Board P.G."/>
            <person name="Bretschneider A."/>
            <person name="Campbell P.M."/>
            <person name="Chertemps T."/>
            <person name="Christeller J.T."/>
            <person name="Coppin C.W."/>
            <person name="Downes S.J."/>
            <person name="Duan G."/>
            <person name="Farnsworth C.A."/>
            <person name="Good R.T."/>
            <person name="Han L.B."/>
            <person name="Han Y.C."/>
            <person name="Hatje K."/>
            <person name="Horne I."/>
            <person name="Huang Y.P."/>
            <person name="Hughes D.S."/>
            <person name="Jacquin-Joly E."/>
            <person name="James W."/>
            <person name="Jhangiani S."/>
            <person name="Kollmar M."/>
            <person name="Kuwar S.S."/>
            <person name="Li S."/>
            <person name="Liu N.Y."/>
            <person name="Maibeche M.T."/>
            <person name="Miller J.R."/>
            <person name="Montagne N."/>
            <person name="Perry T."/>
            <person name="Qu J."/>
            <person name="Song S.V."/>
            <person name="Sutton G.G."/>
            <person name="Vogel H."/>
            <person name="Walenz B.P."/>
            <person name="Xu W."/>
            <person name="Zhang H.J."/>
            <person name="Zou Z."/>
            <person name="Batterham P."/>
            <person name="Edwards O.R."/>
            <person name="Feyereisen R."/>
            <person name="Gibbs R.A."/>
            <person name="Heckel D.G."/>
            <person name="McGrath A."/>
            <person name="Robin C."/>
            <person name="Scherer S.E."/>
            <person name="Worley K.C."/>
            <person name="Wu Y.D."/>
        </authorList>
    </citation>
    <scope>NUCLEOTIDE SEQUENCE [LARGE SCALE GENOMIC DNA]</scope>
    <source>
        <strain evidence="3">Harm_GR_Male_#8</strain>
        <tissue evidence="3">Whole organism</tissue>
    </source>
</reference>
<dbReference type="Proteomes" id="UP000249218">
    <property type="component" value="Unassembled WGS sequence"/>
</dbReference>
<feature type="region of interest" description="Disordered" evidence="1">
    <location>
        <begin position="1"/>
        <end position="41"/>
    </location>
</feature>
<sequence length="292" mass="33705">MQNTNTHARVVSKRPHTSYRPTYRTAPADVSPQPPTSHLPAPARVTRAMKKEKMMERFTEAKMYQLVNIYKQYDCLWDITNELYKNRTARDNAYKEILHKLNIPELKVRDVPQKIKNLRTSYYQEIRKIEASMKDGVATYTPKVSWFPIADEILRTIPSNRERSETGSEPETSSKRFKKSTETKLPTLDQAPKIVKQPTQHFEPQTNNMDDEFDSFGKYIASSLRAMTEEMSIIAKMELQKTLAGIQLQAVRQKYKSSQPECAPSTSAEQLLDSTEEFMPVADYAVKVEMLQ</sequence>
<feature type="region of interest" description="Disordered" evidence="1">
    <location>
        <begin position="157"/>
        <end position="183"/>
    </location>
</feature>
<gene>
    <name evidence="3" type="primary">HaOG203181</name>
    <name evidence="3" type="ORF">B5X24_HaOG203181</name>
</gene>
<dbReference type="InterPro" id="IPR006578">
    <property type="entry name" value="MADF-dom"/>
</dbReference>
<dbReference type="SMART" id="SM00595">
    <property type="entry name" value="MADF"/>
    <property type="match status" value="1"/>
</dbReference>
<dbReference type="PROSITE" id="PS51029">
    <property type="entry name" value="MADF"/>
    <property type="match status" value="1"/>
</dbReference>
<keyword evidence="4" id="KW-1185">Reference proteome</keyword>
<dbReference type="PANTHER" id="PTHR21505">
    <property type="entry name" value="MADF DOMAIN-CONTAINING PROTEIN-RELATED"/>
    <property type="match status" value="1"/>
</dbReference>